<keyword evidence="1" id="KW-1133">Transmembrane helix</keyword>
<evidence type="ECO:0000313" key="3">
    <source>
        <dbReference type="Proteomes" id="UP000178114"/>
    </source>
</evidence>
<reference evidence="2 3" key="1">
    <citation type="journal article" date="2016" name="Nat. Commun.">
        <title>Thousands of microbial genomes shed light on interconnected biogeochemical processes in an aquifer system.</title>
        <authorList>
            <person name="Anantharaman K."/>
            <person name="Brown C.T."/>
            <person name="Hug L.A."/>
            <person name="Sharon I."/>
            <person name="Castelle C.J."/>
            <person name="Probst A.J."/>
            <person name="Thomas B.C."/>
            <person name="Singh A."/>
            <person name="Wilkins M.J."/>
            <person name="Karaoz U."/>
            <person name="Brodie E.L."/>
            <person name="Williams K.H."/>
            <person name="Hubbard S.S."/>
            <person name="Banfield J.F."/>
        </authorList>
    </citation>
    <scope>NUCLEOTIDE SEQUENCE [LARGE SCALE GENOMIC DNA]</scope>
</reference>
<organism evidence="2 3">
    <name type="scientific">Candidatus Giovannonibacteria bacterium RIFCSPLOWO2_01_FULL_45_34</name>
    <dbReference type="NCBI Taxonomy" id="1798351"/>
    <lineage>
        <taxon>Bacteria</taxon>
        <taxon>Candidatus Giovannoniibacteriota</taxon>
    </lineage>
</organism>
<dbReference type="AlphaFoldDB" id="A0A1F5WYT1"/>
<keyword evidence="1" id="KW-0472">Membrane</keyword>
<evidence type="ECO:0000313" key="2">
    <source>
        <dbReference type="EMBL" id="OGF80804.1"/>
    </source>
</evidence>
<dbReference type="STRING" id="1798351.A2930_01590"/>
<dbReference type="Proteomes" id="UP000178114">
    <property type="component" value="Unassembled WGS sequence"/>
</dbReference>
<protein>
    <submittedName>
        <fullName evidence="2">Uncharacterized protein</fullName>
    </submittedName>
</protein>
<gene>
    <name evidence="2" type="ORF">A2930_01590</name>
</gene>
<comment type="caution">
    <text evidence="2">The sequence shown here is derived from an EMBL/GenBank/DDBJ whole genome shotgun (WGS) entry which is preliminary data.</text>
</comment>
<keyword evidence="1" id="KW-0812">Transmembrane</keyword>
<sequence>MIEILGWVFLIIVVLGLIQAIGFLAYEVKEYDCGLRLYLKEVFSMKVAVALLALVLGGWLHTWAEIYEEHYNKKHSDY</sequence>
<evidence type="ECO:0000256" key="1">
    <source>
        <dbReference type="SAM" id="Phobius"/>
    </source>
</evidence>
<proteinExistence type="predicted"/>
<accession>A0A1F5WYT1</accession>
<feature type="transmembrane region" description="Helical" evidence="1">
    <location>
        <begin position="6"/>
        <end position="26"/>
    </location>
</feature>
<name>A0A1F5WYT1_9BACT</name>
<dbReference type="EMBL" id="MFID01000028">
    <property type="protein sequence ID" value="OGF80804.1"/>
    <property type="molecule type" value="Genomic_DNA"/>
</dbReference>
<feature type="transmembrane region" description="Helical" evidence="1">
    <location>
        <begin position="47"/>
        <end position="64"/>
    </location>
</feature>